<accession>A0AAW9K5J7</accession>
<reference evidence="8" key="1">
    <citation type="submission" date="2023-08" db="EMBL/GenBank/DDBJ databases">
        <title>Genomic characterization of piscicolin 126 produced by Carnobacterium maltaromaticum CM22 strain isolated from salmon (Salmo salar).</title>
        <authorList>
            <person name="Gonzalez-Gragera E."/>
            <person name="Garcia-Lopez J.D."/>
            <person name="Teso-Perez C."/>
            <person name="Gimenez-Hernandez I."/>
            <person name="Peralta-Sanchez J.M."/>
            <person name="Valdivia E."/>
            <person name="Montalban-Lopez M."/>
            <person name="Martin-Platero A.M."/>
            <person name="Banos A."/>
            <person name="Martinez-Bueno M."/>
        </authorList>
    </citation>
    <scope>NUCLEOTIDE SEQUENCE</scope>
    <source>
        <strain evidence="8">CM22</strain>
    </source>
</reference>
<keyword evidence="2" id="KW-0645">Protease</keyword>
<dbReference type="InterPro" id="IPR025657">
    <property type="entry name" value="RadC_JAB"/>
</dbReference>
<organism evidence="8 9">
    <name type="scientific">Carnobacterium maltaromaticum</name>
    <name type="common">Carnobacterium piscicola</name>
    <dbReference type="NCBI Taxonomy" id="2751"/>
    <lineage>
        <taxon>Bacteria</taxon>
        <taxon>Bacillati</taxon>
        <taxon>Bacillota</taxon>
        <taxon>Bacilli</taxon>
        <taxon>Lactobacillales</taxon>
        <taxon>Carnobacteriaceae</taxon>
        <taxon>Carnobacterium</taxon>
    </lineage>
</organism>
<dbReference type="PANTHER" id="PTHR30471">
    <property type="entry name" value="DNA REPAIR PROTEIN RADC"/>
    <property type="match status" value="1"/>
</dbReference>
<dbReference type="PANTHER" id="PTHR30471:SF3">
    <property type="entry name" value="UPF0758 PROTEIN YEES-RELATED"/>
    <property type="match status" value="1"/>
</dbReference>
<comment type="similarity">
    <text evidence="1">Belongs to the UPF0758 family.</text>
</comment>
<gene>
    <name evidence="8" type="ORF">RAK27_14405</name>
</gene>
<evidence type="ECO:0000256" key="5">
    <source>
        <dbReference type="ARBA" id="ARBA00022833"/>
    </source>
</evidence>
<dbReference type="EMBL" id="JAVBVO010000004">
    <property type="protein sequence ID" value="MDZ5759850.1"/>
    <property type="molecule type" value="Genomic_DNA"/>
</dbReference>
<dbReference type="GO" id="GO:0046872">
    <property type="term" value="F:metal ion binding"/>
    <property type="evidence" value="ECO:0007669"/>
    <property type="project" value="UniProtKB-KW"/>
</dbReference>
<keyword evidence="5" id="KW-0862">Zinc</keyword>
<evidence type="ECO:0000256" key="3">
    <source>
        <dbReference type="ARBA" id="ARBA00022723"/>
    </source>
</evidence>
<evidence type="ECO:0000256" key="6">
    <source>
        <dbReference type="ARBA" id="ARBA00023049"/>
    </source>
</evidence>
<dbReference type="AlphaFoldDB" id="A0AAW9K5J7"/>
<evidence type="ECO:0000256" key="2">
    <source>
        <dbReference type="ARBA" id="ARBA00022670"/>
    </source>
</evidence>
<dbReference type="GO" id="GO:0006508">
    <property type="term" value="P:proteolysis"/>
    <property type="evidence" value="ECO:0007669"/>
    <property type="project" value="UniProtKB-KW"/>
</dbReference>
<keyword evidence="3" id="KW-0479">Metal-binding</keyword>
<evidence type="ECO:0000256" key="4">
    <source>
        <dbReference type="ARBA" id="ARBA00022801"/>
    </source>
</evidence>
<protein>
    <submittedName>
        <fullName evidence="8">JAB domain-containing protein</fullName>
    </submittedName>
</protein>
<dbReference type="GO" id="GO:0008237">
    <property type="term" value="F:metallopeptidase activity"/>
    <property type="evidence" value="ECO:0007669"/>
    <property type="project" value="UniProtKB-KW"/>
</dbReference>
<evidence type="ECO:0000259" key="7">
    <source>
        <dbReference type="PROSITE" id="PS50249"/>
    </source>
</evidence>
<dbReference type="RefSeq" id="WP_322809459.1">
    <property type="nucleotide sequence ID" value="NZ_JAVBVO010000004.1"/>
</dbReference>
<name>A0AAW9K5J7_CARML</name>
<evidence type="ECO:0000313" key="8">
    <source>
        <dbReference type="EMBL" id="MDZ5759850.1"/>
    </source>
</evidence>
<sequence length="167" mass="18799">MTIEEVAKKRERNIDMNEKKKPAKRVSLVSVKLVRESSVLYSNRKIRNPEDAYLLLKDFLEDKDREHLIVVGLDSKTQPTMLTVAHIGAIGSCIVSGREIMKPLILSNATSFIVGHNHPSTDTTPSNADIECTKRLKKVGELMDIQLRDHLIIGENSYVSLKEEGVF</sequence>
<dbReference type="CDD" id="cd08071">
    <property type="entry name" value="MPN_DUF2466"/>
    <property type="match status" value="1"/>
</dbReference>
<dbReference type="PROSITE" id="PS50249">
    <property type="entry name" value="MPN"/>
    <property type="match status" value="1"/>
</dbReference>
<feature type="domain" description="MPN" evidence="7">
    <location>
        <begin position="45"/>
        <end position="167"/>
    </location>
</feature>
<dbReference type="Pfam" id="PF04002">
    <property type="entry name" value="RadC"/>
    <property type="match status" value="1"/>
</dbReference>
<proteinExistence type="inferred from homology"/>
<dbReference type="InterPro" id="IPR001405">
    <property type="entry name" value="UPF0758"/>
</dbReference>
<keyword evidence="4" id="KW-0378">Hydrolase</keyword>
<dbReference type="InterPro" id="IPR037518">
    <property type="entry name" value="MPN"/>
</dbReference>
<evidence type="ECO:0000313" key="9">
    <source>
        <dbReference type="Proteomes" id="UP001290462"/>
    </source>
</evidence>
<dbReference type="Gene3D" id="3.40.140.10">
    <property type="entry name" value="Cytidine Deaminase, domain 2"/>
    <property type="match status" value="1"/>
</dbReference>
<dbReference type="Proteomes" id="UP001290462">
    <property type="component" value="Unassembled WGS sequence"/>
</dbReference>
<keyword evidence="6" id="KW-0482">Metalloprotease</keyword>
<evidence type="ECO:0000256" key="1">
    <source>
        <dbReference type="ARBA" id="ARBA00010243"/>
    </source>
</evidence>
<comment type="caution">
    <text evidence="8">The sequence shown here is derived from an EMBL/GenBank/DDBJ whole genome shotgun (WGS) entry which is preliminary data.</text>
</comment>